<dbReference type="InterPro" id="IPR026055">
    <property type="entry name" value="FAR"/>
</dbReference>
<dbReference type="InterPro" id="IPR033640">
    <property type="entry name" value="FAR_C"/>
</dbReference>
<evidence type="ECO:0000256" key="2">
    <source>
        <dbReference type="ARBA" id="ARBA00022516"/>
    </source>
</evidence>
<dbReference type="SUPFAM" id="SSF51735">
    <property type="entry name" value="NAD(P)-binding Rossmann-fold domains"/>
    <property type="match status" value="1"/>
</dbReference>
<dbReference type="Pfam" id="PF07993">
    <property type="entry name" value="NAD_binding_4"/>
    <property type="match status" value="1"/>
</dbReference>
<evidence type="ECO:0000256" key="4">
    <source>
        <dbReference type="RuleBase" id="RU363097"/>
    </source>
</evidence>
<dbReference type="HOGENOM" id="CLU_024661_0_2_1"/>
<gene>
    <name evidence="8" type="primary">8229934</name>
    <name evidence="7" type="ORF">Phum_PHUM423990</name>
</gene>
<reference evidence="7" key="1">
    <citation type="submission" date="2007-04" db="EMBL/GenBank/DDBJ databases">
        <title>Annotation of Pediculus humanus corporis strain USDA.</title>
        <authorList>
            <person name="Kirkness E."/>
            <person name="Hannick L."/>
            <person name="Hass B."/>
            <person name="Bruggner R."/>
            <person name="Lawson D."/>
            <person name="Bidwell S."/>
            <person name="Joardar V."/>
            <person name="Caler E."/>
            <person name="Walenz B."/>
            <person name="Inman J."/>
            <person name="Schobel S."/>
            <person name="Galinsky K."/>
            <person name="Amedeo P."/>
            <person name="Strausberg R."/>
        </authorList>
    </citation>
    <scope>NUCLEOTIDE SEQUENCE</scope>
    <source>
        <strain evidence="7">USDA</strain>
    </source>
</reference>
<dbReference type="CDD" id="cd05236">
    <property type="entry name" value="FAR-N_SDR_e"/>
    <property type="match status" value="1"/>
</dbReference>
<comment type="function">
    <text evidence="4">Catalyzes the reduction of fatty acyl-CoA to fatty alcohols.</text>
</comment>
<dbReference type="GO" id="GO:0035336">
    <property type="term" value="P:long-chain fatty-acyl-CoA metabolic process"/>
    <property type="evidence" value="ECO:0007669"/>
    <property type="project" value="TreeGrafter"/>
</dbReference>
<dbReference type="Pfam" id="PF03015">
    <property type="entry name" value="Sterile"/>
    <property type="match status" value="1"/>
</dbReference>
<dbReference type="InterPro" id="IPR036291">
    <property type="entry name" value="NAD(P)-bd_dom_sf"/>
</dbReference>
<protein>
    <recommendedName>
        <fullName evidence="4">Fatty acyl-CoA reductase</fullName>
        <ecNumber evidence="4">1.2.1.84</ecNumber>
    </recommendedName>
</protein>
<dbReference type="InParanoid" id="E0VSV6"/>
<dbReference type="PANTHER" id="PTHR11011:SF116">
    <property type="entry name" value="FATTY ACYL-COA REDUCTASE CG5065-RELATED"/>
    <property type="match status" value="1"/>
</dbReference>
<evidence type="ECO:0000259" key="5">
    <source>
        <dbReference type="Pfam" id="PF03015"/>
    </source>
</evidence>
<dbReference type="KEGG" id="phu:Phum_PHUM423990"/>
<dbReference type="GeneID" id="8229934"/>
<dbReference type="InterPro" id="IPR013120">
    <property type="entry name" value="FAR_NAD-bd"/>
</dbReference>
<keyword evidence="4" id="KW-0560">Oxidoreductase</keyword>
<dbReference type="OMA" id="NCILKHF"/>
<dbReference type="RefSeq" id="XP_002429200.1">
    <property type="nucleotide sequence ID" value="XM_002429155.1"/>
</dbReference>
<sequence length="521" mass="58974">MSDPNNIGSDIISFYRGKSIFVTGGTGLMGKVLVEKLLRTCPGINKIYLLMRPKKGNDVNTRLSELINTRIFDGIRKTHPETMSKLISVAGDITAPNLGLNSSDVKILTENVSIVFHSAATVKFDESLKESVAMNMNGTKSVVQLCQKMKNLEALVHVSTAYCNCDKEDISEVIYPPPDDPEKIMKCVECMDKELLENITPQIIRSRPNTYTFTKALAEHIVLKEGVGLPVAIVRPSIVTAAWKEPLPGWIDNLNGPTGLLAGAGKGILRTLLCYRELIADLIPVDIAINLLVTVAWHTAQTRPDNVPVYNCTSGGLNPIRWMDVETWGHSSLTTLPFNDVIWYPGGSFKSSKIINILCQSFFHFIPAYLIDTVSVLIGRKPMMVRVQKKFKKAISVLEFFTTHEWKFHSTNVRNLLLKLNEHDRKLFNFDVKQVNWKKYIDNYVEGIRLYILKEDPESSHKAKINLRKMYVLHKMTQILSLLFLIKILIGSKMEIVRKMWTSLWTISLYLARFISNSIRF</sequence>
<evidence type="ECO:0000256" key="3">
    <source>
        <dbReference type="ARBA" id="ARBA00023098"/>
    </source>
</evidence>
<dbReference type="CTD" id="8229934"/>
<dbReference type="EnsemblMetazoa" id="PHUM423990-RA">
    <property type="protein sequence ID" value="PHUM423990-PA"/>
    <property type="gene ID" value="PHUM423990"/>
</dbReference>
<evidence type="ECO:0000259" key="6">
    <source>
        <dbReference type="Pfam" id="PF07993"/>
    </source>
</evidence>
<keyword evidence="4" id="KW-0521">NADP</keyword>
<proteinExistence type="inferred from homology"/>
<keyword evidence="9" id="KW-1185">Reference proteome</keyword>
<dbReference type="PANTHER" id="PTHR11011">
    <property type="entry name" value="MALE STERILITY PROTEIN 2-RELATED"/>
    <property type="match status" value="1"/>
</dbReference>
<feature type="domain" description="Fatty acyl-CoA reductase C-terminal" evidence="5">
    <location>
        <begin position="363"/>
        <end position="455"/>
    </location>
</feature>
<dbReference type="GO" id="GO:0005777">
    <property type="term" value="C:peroxisome"/>
    <property type="evidence" value="ECO:0007669"/>
    <property type="project" value="TreeGrafter"/>
</dbReference>
<comment type="similarity">
    <text evidence="1 4">Belongs to the fatty acyl-CoA reductase family.</text>
</comment>
<dbReference type="Proteomes" id="UP000009046">
    <property type="component" value="Unassembled WGS sequence"/>
</dbReference>
<dbReference type="eggNOG" id="KOG1221">
    <property type="taxonomic scope" value="Eukaryota"/>
</dbReference>
<comment type="catalytic activity">
    <reaction evidence="4">
        <text>a long-chain fatty acyl-CoA + 2 NADPH + 2 H(+) = a long-chain primary fatty alcohol + 2 NADP(+) + CoA</text>
        <dbReference type="Rhea" id="RHEA:52716"/>
        <dbReference type="ChEBI" id="CHEBI:15378"/>
        <dbReference type="ChEBI" id="CHEBI:57287"/>
        <dbReference type="ChEBI" id="CHEBI:57783"/>
        <dbReference type="ChEBI" id="CHEBI:58349"/>
        <dbReference type="ChEBI" id="CHEBI:77396"/>
        <dbReference type="ChEBI" id="CHEBI:83139"/>
        <dbReference type="EC" id="1.2.1.84"/>
    </reaction>
</comment>
<evidence type="ECO:0000313" key="7">
    <source>
        <dbReference type="EMBL" id="EEB16462.1"/>
    </source>
</evidence>
<keyword evidence="3 4" id="KW-0443">Lipid metabolism</keyword>
<dbReference type="EMBL" id="DS235758">
    <property type="protein sequence ID" value="EEB16462.1"/>
    <property type="molecule type" value="Genomic_DNA"/>
</dbReference>
<dbReference type="VEuPathDB" id="VectorBase:PHUM423990"/>
<organism>
    <name type="scientific">Pediculus humanus subsp. corporis</name>
    <name type="common">Body louse</name>
    <dbReference type="NCBI Taxonomy" id="121224"/>
    <lineage>
        <taxon>Eukaryota</taxon>
        <taxon>Metazoa</taxon>
        <taxon>Ecdysozoa</taxon>
        <taxon>Arthropoda</taxon>
        <taxon>Hexapoda</taxon>
        <taxon>Insecta</taxon>
        <taxon>Pterygota</taxon>
        <taxon>Neoptera</taxon>
        <taxon>Paraneoptera</taxon>
        <taxon>Psocodea</taxon>
        <taxon>Troctomorpha</taxon>
        <taxon>Phthiraptera</taxon>
        <taxon>Anoplura</taxon>
        <taxon>Pediculidae</taxon>
        <taxon>Pediculus</taxon>
    </lineage>
</organism>
<dbReference type="GO" id="GO:0102965">
    <property type="term" value="F:alcohol-forming long-chain fatty acyl-CoA reductase activity"/>
    <property type="evidence" value="ECO:0007669"/>
    <property type="project" value="UniProtKB-EC"/>
</dbReference>
<dbReference type="Gene3D" id="3.40.50.720">
    <property type="entry name" value="NAD(P)-binding Rossmann-like Domain"/>
    <property type="match status" value="1"/>
</dbReference>
<dbReference type="FunFam" id="3.40.50.720:FF:000370">
    <property type="entry name" value="Fatty acyl-CoA reductase"/>
    <property type="match status" value="1"/>
</dbReference>
<reference evidence="8" key="3">
    <citation type="submission" date="2021-02" db="UniProtKB">
        <authorList>
            <consortium name="EnsemblMetazoa"/>
        </authorList>
    </citation>
    <scope>IDENTIFICATION</scope>
    <source>
        <strain evidence="8">USDA</strain>
    </source>
</reference>
<evidence type="ECO:0000313" key="8">
    <source>
        <dbReference type="EnsemblMetazoa" id="PHUM423990-PA"/>
    </source>
</evidence>
<dbReference type="EC" id="1.2.1.84" evidence="4"/>
<dbReference type="OrthoDB" id="429813at2759"/>
<keyword evidence="2 4" id="KW-0444">Lipid biosynthesis</keyword>
<dbReference type="AlphaFoldDB" id="E0VSV6"/>
<reference evidence="7" key="2">
    <citation type="submission" date="2007-04" db="EMBL/GenBank/DDBJ databases">
        <title>The genome of the human body louse.</title>
        <authorList>
            <consortium name="The Human Body Louse Genome Consortium"/>
            <person name="Kirkness E."/>
            <person name="Walenz B."/>
            <person name="Hass B."/>
            <person name="Bruggner R."/>
            <person name="Strausberg R."/>
        </authorList>
    </citation>
    <scope>NUCLEOTIDE SEQUENCE</scope>
    <source>
        <strain evidence="7">USDA</strain>
    </source>
</reference>
<name>E0VSV6_PEDHC</name>
<dbReference type="CDD" id="cd09071">
    <property type="entry name" value="FAR_C"/>
    <property type="match status" value="1"/>
</dbReference>
<dbReference type="GO" id="GO:0080019">
    <property type="term" value="F:alcohol-forming very long-chain fatty acyl-CoA reductase activity"/>
    <property type="evidence" value="ECO:0007669"/>
    <property type="project" value="InterPro"/>
</dbReference>
<evidence type="ECO:0000313" key="9">
    <source>
        <dbReference type="Proteomes" id="UP000009046"/>
    </source>
</evidence>
<evidence type="ECO:0000256" key="1">
    <source>
        <dbReference type="ARBA" id="ARBA00005928"/>
    </source>
</evidence>
<feature type="domain" description="Thioester reductase (TE)" evidence="6">
    <location>
        <begin position="22"/>
        <end position="291"/>
    </location>
</feature>
<accession>E0VSV6</accession>
<dbReference type="EMBL" id="AAZO01005184">
    <property type="status" value="NOT_ANNOTATED_CDS"/>
    <property type="molecule type" value="Genomic_DNA"/>
</dbReference>